<reference evidence="2" key="1">
    <citation type="journal article" date="2022" name="bioRxiv">
        <title>Sequencing and chromosome-scale assembly of the giantPleurodeles waltlgenome.</title>
        <authorList>
            <person name="Brown T."/>
            <person name="Elewa A."/>
            <person name="Iarovenko S."/>
            <person name="Subramanian E."/>
            <person name="Araus A.J."/>
            <person name="Petzold A."/>
            <person name="Susuki M."/>
            <person name="Suzuki K.-i.T."/>
            <person name="Hayashi T."/>
            <person name="Toyoda A."/>
            <person name="Oliveira C."/>
            <person name="Osipova E."/>
            <person name="Leigh N.D."/>
            <person name="Simon A."/>
            <person name="Yun M.H."/>
        </authorList>
    </citation>
    <scope>NUCLEOTIDE SEQUENCE</scope>
    <source>
        <strain evidence="2">20211129_DDA</strain>
        <tissue evidence="2">Liver</tissue>
    </source>
</reference>
<organism evidence="2 3">
    <name type="scientific">Pleurodeles waltl</name>
    <name type="common">Iberian ribbed newt</name>
    <dbReference type="NCBI Taxonomy" id="8319"/>
    <lineage>
        <taxon>Eukaryota</taxon>
        <taxon>Metazoa</taxon>
        <taxon>Chordata</taxon>
        <taxon>Craniata</taxon>
        <taxon>Vertebrata</taxon>
        <taxon>Euteleostomi</taxon>
        <taxon>Amphibia</taxon>
        <taxon>Batrachia</taxon>
        <taxon>Caudata</taxon>
        <taxon>Salamandroidea</taxon>
        <taxon>Salamandridae</taxon>
        <taxon>Pleurodelinae</taxon>
        <taxon>Pleurodeles</taxon>
    </lineage>
</organism>
<evidence type="ECO:0000313" key="2">
    <source>
        <dbReference type="EMBL" id="KAJ1136521.1"/>
    </source>
</evidence>
<dbReference type="Proteomes" id="UP001066276">
    <property type="component" value="Chromosome 6"/>
</dbReference>
<dbReference type="EMBL" id="JANPWB010000010">
    <property type="protein sequence ID" value="KAJ1136521.1"/>
    <property type="molecule type" value="Genomic_DNA"/>
</dbReference>
<gene>
    <name evidence="2" type="ORF">NDU88_002936</name>
</gene>
<dbReference type="AlphaFoldDB" id="A0AAV7Q7J4"/>
<keyword evidence="3" id="KW-1185">Reference proteome</keyword>
<accession>A0AAV7Q7J4</accession>
<protein>
    <submittedName>
        <fullName evidence="2">Uncharacterized protein</fullName>
    </submittedName>
</protein>
<evidence type="ECO:0000313" key="3">
    <source>
        <dbReference type="Proteomes" id="UP001066276"/>
    </source>
</evidence>
<feature type="region of interest" description="Disordered" evidence="1">
    <location>
        <begin position="213"/>
        <end position="247"/>
    </location>
</feature>
<name>A0AAV7Q7J4_PLEWA</name>
<proteinExistence type="predicted"/>
<comment type="caution">
    <text evidence="2">The sequence shown here is derived from an EMBL/GenBank/DDBJ whole genome shotgun (WGS) entry which is preliminary data.</text>
</comment>
<feature type="region of interest" description="Disordered" evidence="1">
    <location>
        <begin position="134"/>
        <end position="160"/>
    </location>
</feature>
<evidence type="ECO:0000256" key="1">
    <source>
        <dbReference type="SAM" id="MobiDB-lite"/>
    </source>
</evidence>
<sequence length="272" mass="29244">MSSPFLSLVVGWSILFPPRRRLVFMSAKRPDIRFSTVAGKLYSDVTWSPWSRIGHPCGLWRLTSVSVGRYPPLWGCYLFIIVLEGPLPGTLLILRCGHYTIGPSRPPRAPGGACPVSQGSVGPLLLPVPTRSGRQMTAPPRVLSPSPVLQMESKSKSTDGGGAWPGILRLRSMGPVPVPLCTLYVVFRFAGVRRLPYATSALNRLLSLAPGRGPSSPPLLGPSRAPSPVVRPTGRRDTRRSPLLLHQGAPVAPTSLCSVFSGSSARFQGAQR</sequence>